<dbReference type="RefSeq" id="WP_310070384.1">
    <property type="nucleotide sequence ID" value="NZ_JAVDVX010000002.1"/>
</dbReference>
<accession>A0ABU1UVY1</accession>
<feature type="modified residue" description="4-aspartylphosphate" evidence="2">
    <location>
        <position position="147"/>
    </location>
</feature>
<keyword evidence="1 2" id="KW-0597">Phosphoprotein</keyword>
<keyword evidence="5" id="KW-1185">Reference proteome</keyword>
<dbReference type="SMART" id="SM00448">
    <property type="entry name" value="REC"/>
    <property type="match status" value="1"/>
</dbReference>
<feature type="domain" description="Response regulatory" evidence="3">
    <location>
        <begin position="95"/>
        <end position="214"/>
    </location>
</feature>
<dbReference type="InterPro" id="IPR050595">
    <property type="entry name" value="Bact_response_regulator"/>
</dbReference>
<evidence type="ECO:0000259" key="3">
    <source>
        <dbReference type="PROSITE" id="PS50110"/>
    </source>
</evidence>
<sequence length="223" mass="25245">MFTKQELQVIGKTLAQKRDWITKNLNNAEIEKAKAQLMQDLPLIESTLQKVSDKLRSYDEPITERINHYISAKAVSPIRQAAFGRRQELLPGQIRVLVVDDDQLICELINAFLRASGMYQIDFANDGLKAIGAMYDANPIYDLVLCDWNMPTKSGMDVHTAMRAAERYLGTVFMLVTAVTEAKQIRAAIEDGVDDYVVKPLEQDKLIKKIARFFPQVKLPDAD</sequence>
<dbReference type="EMBL" id="JAVDVX010000002">
    <property type="protein sequence ID" value="MDR7089367.1"/>
    <property type="molecule type" value="Genomic_DNA"/>
</dbReference>
<dbReference type="PANTHER" id="PTHR44591:SF3">
    <property type="entry name" value="RESPONSE REGULATORY DOMAIN-CONTAINING PROTEIN"/>
    <property type="match status" value="1"/>
</dbReference>
<protein>
    <submittedName>
        <fullName evidence="4">Two-component system chemotaxis response regulator CheY</fullName>
    </submittedName>
</protein>
<gene>
    <name evidence="4" type="ORF">J2X05_001373</name>
</gene>
<reference evidence="4 5" key="1">
    <citation type="submission" date="2023-07" db="EMBL/GenBank/DDBJ databases">
        <title>Sorghum-associated microbial communities from plants grown in Nebraska, USA.</title>
        <authorList>
            <person name="Schachtman D."/>
        </authorList>
    </citation>
    <scope>NUCLEOTIDE SEQUENCE [LARGE SCALE GENOMIC DNA]</scope>
    <source>
        <strain evidence="4 5">BE190</strain>
    </source>
</reference>
<dbReference type="PANTHER" id="PTHR44591">
    <property type="entry name" value="STRESS RESPONSE REGULATOR PROTEIN 1"/>
    <property type="match status" value="1"/>
</dbReference>
<organism evidence="4 5">
    <name type="scientific">Cellvibrio fibrivorans</name>
    <dbReference type="NCBI Taxonomy" id="126350"/>
    <lineage>
        <taxon>Bacteria</taxon>
        <taxon>Pseudomonadati</taxon>
        <taxon>Pseudomonadota</taxon>
        <taxon>Gammaproteobacteria</taxon>
        <taxon>Cellvibrionales</taxon>
        <taxon>Cellvibrionaceae</taxon>
        <taxon>Cellvibrio</taxon>
    </lineage>
</organism>
<dbReference type="Pfam" id="PF00072">
    <property type="entry name" value="Response_reg"/>
    <property type="match status" value="1"/>
</dbReference>
<evidence type="ECO:0000256" key="1">
    <source>
        <dbReference type="ARBA" id="ARBA00022553"/>
    </source>
</evidence>
<dbReference type="SUPFAM" id="SSF52172">
    <property type="entry name" value="CheY-like"/>
    <property type="match status" value="1"/>
</dbReference>
<comment type="caution">
    <text evidence="4">The sequence shown here is derived from an EMBL/GenBank/DDBJ whole genome shotgun (WGS) entry which is preliminary data.</text>
</comment>
<dbReference type="Proteomes" id="UP001253595">
    <property type="component" value="Unassembled WGS sequence"/>
</dbReference>
<proteinExistence type="predicted"/>
<dbReference type="Gene3D" id="3.40.50.2300">
    <property type="match status" value="1"/>
</dbReference>
<dbReference type="InterPro" id="IPR001789">
    <property type="entry name" value="Sig_transdc_resp-reg_receiver"/>
</dbReference>
<evidence type="ECO:0000313" key="4">
    <source>
        <dbReference type="EMBL" id="MDR7089367.1"/>
    </source>
</evidence>
<dbReference type="InterPro" id="IPR011006">
    <property type="entry name" value="CheY-like_superfamily"/>
</dbReference>
<evidence type="ECO:0000256" key="2">
    <source>
        <dbReference type="PROSITE-ProRule" id="PRU00169"/>
    </source>
</evidence>
<evidence type="ECO:0000313" key="5">
    <source>
        <dbReference type="Proteomes" id="UP001253595"/>
    </source>
</evidence>
<name>A0ABU1UVY1_9GAMM</name>
<dbReference type="PROSITE" id="PS50110">
    <property type="entry name" value="RESPONSE_REGULATORY"/>
    <property type="match status" value="1"/>
</dbReference>